<evidence type="ECO:0000313" key="3">
    <source>
        <dbReference type="Proteomes" id="UP000510721"/>
    </source>
</evidence>
<gene>
    <name evidence="2" type="ORF">FKV68_13795</name>
</gene>
<dbReference type="EMBL" id="CP041238">
    <property type="protein sequence ID" value="QLL62433.1"/>
    <property type="molecule type" value="Genomic_DNA"/>
</dbReference>
<dbReference type="AlphaFoldDB" id="A0A859QCS1"/>
<feature type="domain" description="NmrA-like" evidence="1">
    <location>
        <begin position="2"/>
        <end position="223"/>
    </location>
</feature>
<evidence type="ECO:0000313" key="2">
    <source>
        <dbReference type="EMBL" id="QLL62433.1"/>
    </source>
</evidence>
<name>A0A859QCS1_9HYPH</name>
<accession>A0A859QCS1</accession>
<dbReference type="InterPro" id="IPR052718">
    <property type="entry name" value="NmrA-type_oxidoreductase"/>
</dbReference>
<evidence type="ECO:0000259" key="1">
    <source>
        <dbReference type="Pfam" id="PF05368"/>
    </source>
</evidence>
<dbReference type="CDD" id="cd05269">
    <property type="entry name" value="TMR_SDR_a"/>
    <property type="match status" value="1"/>
</dbReference>
<dbReference type="Proteomes" id="UP000510721">
    <property type="component" value="Chromosome"/>
</dbReference>
<dbReference type="Gene3D" id="3.90.25.10">
    <property type="entry name" value="UDP-galactose 4-epimerase, domain 1"/>
    <property type="match status" value="1"/>
</dbReference>
<dbReference type="InterPro" id="IPR036291">
    <property type="entry name" value="NAD(P)-bd_dom_sf"/>
</dbReference>
<dbReference type="PANTHER" id="PTHR47129:SF1">
    <property type="entry name" value="NMRA-LIKE DOMAIN-CONTAINING PROTEIN"/>
    <property type="match status" value="1"/>
</dbReference>
<dbReference type="KEGG" id="emx:FKV68_13795"/>
<protein>
    <submittedName>
        <fullName evidence="2">SDR family oxidoreductase</fullName>
    </submittedName>
</protein>
<reference evidence="2 3" key="1">
    <citation type="submission" date="2019-06" db="EMBL/GenBank/DDBJ databases">
        <title>Complete genome sequence of Ensifer mexicanus ITTG R7 isolated from nodules of Acacia angustissima (Mill.) Kuntze.</title>
        <authorList>
            <person name="Rincon-Rosales R."/>
            <person name="Rogel M.A."/>
            <person name="Guerrero G."/>
            <person name="Rincon-Molina C.I."/>
            <person name="Lopez-Lopez A."/>
            <person name="Martinez-Romero E."/>
        </authorList>
    </citation>
    <scope>NUCLEOTIDE SEQUENCE [LARGE SCALE GENOMIC DNA]</scope>
    <source>
        <strain evidence="2 3">ITTG R7</strain>
    </source>
</reference>
<sequence>MILVTGASGYVGGAVLKRLSERGHSVSAMVRNLGGAAEVRAAGVPIRIANYDDRSSLERAFEGVDRLVFVASDGDARAVMRQHANVIDAAADAGIGHIVFTSIVDMDAASTFYFTPVYRDAEGRLAERGAGATILRCGLYADLILSNWLRPARETGEIALPLAEARVAPISRDDVAEALANVAASETPGGGLYHLTGPTACSFDEIAVAASTVFRVTVRYVPCAPADYLARLWAEASDPWPHAFSSLCRSISEGRYGTVSPDFERLVGRPAEDFESFLRRAVTGRPR</sequence>
<dbReference type="Gene3D" id="3.40.50.720">
    <property type="entry name" value="NAD(P)-binding Rossmann-like Domain"/>
    <property type="match status" value="1"/>
</dbReference>
<dbReference type="InterPro" id="IPR008030">
    <property type="entry name" value="NmrA-like"/>
</dbReference>
<dbReference type="Pfam" id="PF05368">
    <property type="entry name" value="NmrA"/>
    <property type="match status" value="1"/>
</dbReference>
<dbReference type="PANTHER" id="PTHR47129">
    <property type="entry name" value="QUINONE OXIDOREDUCTASE 2"/>
    <property type="match status" value="1"/>
</dbReference>
<dbReference type="SUPFAM" id="SSF51735">
    <property type="entry name" value="NAD(P)-binding Rossmann-fold domains"/>
    <property type="match status" value="1"/>
</dbReference>
<organism evidence="2 3">
    <name type="scientific">Sinorhizobium mexicanum</name>
    <dbReference type="NCBI Taxonomy" id="375549"/>
    <lineage>
        <taxon>Bacteria</taxon>
        <taxon>Pseudomonadati</taxon>
        <taxon>Pseudomonadota</taxon>
        <taxon>Alphaproteobacteria</taxon>
        <taxon>Hyphomicrobiales</taxon>
        <taxon>Rhizobiaceae</taxon>
        <taxon>Sinorhizobium/Ensifer group</taxon>
        <taxon>Sinorhizobium</taxon>
    </lineage>
</organism>
<keyword evidence="3" id="KW-1185">Reference proteome</keyword>
<dbReference type="RefSeq" id="WP_180938332.1">
    <property type="nucleotide sequence ID" value="NZ_CP041238.1"/>
</dbReference>
<proteinExistence type="predicted"/>